<dbReference type="OrthoDB" id="9803214at2"/>
<dbReference type="GO" id="GO:0141197">
    <property type="term" value="F:4-hydroxy-3-methylbut-2-enyl-diphosphate synthase activity (flavodoxin)"/>
    <property type="evidence" value="ECO:0007669"/>
    <property type="project" value="UniProtKB-EC"/>
</dbReference>
<dbReference type="InterPro" id="IPR036849">
    <property type="entry name" value="Enolase-like_C_sf"/>
</dbReference>
<evidence type="ECO:0000256" key="2">
    <source>
        <dbReference type="ARBA" id="ARBA00022723"/>
    </source>
</evidence>
<comment type="pathway">
    <text evidence="7">Isoprenoid biosynthesis; isopentenyl diphosphate biosynthesis via DXP pathway; isopentenyl diphosphate from 1-deoxy-D-xylulose 5-phosphate: step 5/6.</text>
</comment>
<dbReference type="InterPro" id="IPR004588">
    <property type="entry name" value="IspG_bac-typ"/>
</dbReference>
<evidence type="ECO:0000259" key="10">
    <source>
        <dbReference type="Pfam" id="PF26540"/>
    </source>
</evidence>
<keyword evidence="5 7" id="KW-0411">Iron-sulfur</keyword>
<dbReference type="Gene3D" id="3.20.20.20">
    <property type="entry name" value="Dihydropteroate synthase-like"/>
    <property type="match status" value="1"/>
</dbReference>
<feature type="binding site" evidence="7">
    <location>
        <position position="266"/>
    </location>
    <ligand>
        <name>[4Fe-4S] cluster</name>
        <dbReference type="ChEBI" id="CHEBI:49883"/>
    </ligand>
</feature>
<dbReference type="RefSeq" id="WP_093118080.1">
    <property type="nucleotide sequence ID" value="NZ_FNWJ01000002.1"/>
</dbReference>
<dbReference type="Pfam" id="PF26540">
    <property type="entry name" value="GcpE_C"/>
    <property type="match status" value="1"/>
</dbReference>
<accession>A0A1H6FUS5</accession>
<dbReference type="GO" id="GO:0046872">
    <property type="term" value="F:metal ion binding"/>
    <property type="evidence" value="ECO:0007669"/>
    <property type="project" value="UniProtKB-KW"/>
</dbReference>
<dbReference type="SUPFAM" id="SSF51604">
    <property type="entry name" value="Enolase C-terminal domain-like"/>
    <property type="match status" value="1"/>
</dbReference>
<sequence>MASKRQIRVGGVPIGGGAPVAVQSMTKTETADVAATLAQIQRIAEAGADLVRVAVPRDKDVQALRELVRRSPIPIVADIHFNHTLALKAVDAGAHCVRINPGNIGGREKLGEVVEKARSAGVPLRIGVNSGSLPKHLHQLERENPVEALVRAAVEAVELVESLDFHNFKVSVKSTSVPDTIAANRMLAERIDYPLHLGITEAGTKWSGTIKSAVGLGALLADGIGDTIRISLSTFHAEEEVKVAWEILRALKLRSRGPVLIACPTCGRLQFDMDTVVAEIEERLQAYSEPIEVAVLGCAVNGLGEAAHADFGITGARNEGLIFAHGKPLRKVPQERLVDELFRVIDESLAAGRTVYDEREAAEGAAWLERIERENAGDLTPERLAAMEAAAAAEQALKEAAPLPLAATPGAPKARRIEVARDDERGAQGERPAAASGERVAGRRFTRAR</sequence>
<feature type="compositionally biased region" description="Low complexity" evidence="8">
    <location>
        <begin position="401"/>
        <end position="412"/>
    </location>
</feature>
<evidence type="ECO:0000259" key="9">
    <source>
        <dbReference type="Pfam" id="PF04551"/>
    </source>
</evidence>
<dbReference type="AlphaFoldDB" id="A0A1H6FUS5"/>
<dbReference type="NCBIfam" id="NF001540">
    <property type="entry name" value="PRK00366.1"/>
    <property type="match status" value="1"/>
</dbReference>
<organism evidence="11 12">
    <name type="scientific">Thermoleophilum album</name>
    <dbReference type="NCBI Taxonomy" id="29539"/>
    <lineage>
        <taxon>Bacteria</taxon>
        <taxon>Bacillati</taxon>
        <taxon>Actinomycetota</taxon>
        <taxon>Thermoleophilia</taxon>
        <taxon>Thermoleophilales</taxon>
        <taxon>Thermoleophilaceae</taxon>
        <taxon>Thermoleophilum</taxon>
    </lineage>
</organism>
<dbReference type="EC" id="1.17.7.3" evidence="7"/>
<comment type="similarity">
    <text evidence="7">Belongs to the IspG family.</text>
</comment>
<keyword evidence="12" id="KW-1185">Reference proteome</keyword>
<comment type="function">
    <text evidence="7">Converts 2C-methyl-D-erythritol 2,4-cyclodiphosphate (ME-2,4cPP) into 1-hydroxy-2-methyl-2-(E)-butenyl 4-diphosphate.</text>
</comment>
<dbReference type="STRING" id="29539.SAMN02745716_1669"/>
<evidence type="ECO:0000256" key="5">
    <source>
        <dbReference type="ARBA" id="ARBA00023014"/>
    </source>
</evidence>
<evidence type="ECO:0000256" key="1">
    <source>
        <dbReference type="ARBA" id="ARBA00022485"/>
    </source>
</evidence>
<keyword evidence="4 7" id="KW-0408">Iron</keyword>
<dbReference type="InterPro" id="IPR045854">
    <property type="entry name" value="NO2/SO3_Rdtase_4Fe4S_sf"/>
</dbReference>
<evidence type="ECO:0000256" key="4">
    <source>
        <dbReference type="ARBA" id="ARBA00023004"/>
    </source>
</evidence>
<dbReference type="UniPathway" id="UPA00056">
    <property type="reaction ID" value="UER00096"/>
</dbReference>
<protein>
    <recommendedName>
        <fullName evidence="7">4-hydroxy-3-methylbut-2-en-1-yl diphosphate synthase (flavodoxin)</fullName>
        <ecNumber evidence="7">1.17.7.3</ecNumber>
    </recommendedName>
    <alternativeName>
        <fullName evidence="7">1-hydroxy-2-methyl-2-(E)-butenyl 4-diphosphate synthase</fullName>
    </alternativeName>
</protein>
<name>A0A1H6FUS5_THEAL</name>
<dbReference type="Pfam" id="PF04551">
    <property type="entry name" value="GcpE"/>
    <property type="match status" value="1"/>
</dbReference>
<feature type="binding site" evidence="7">
    <location>
        <position position="305"/>
    </location>
    <ligand>
        <name>[4Fe-4S] cluster</name>
        <dbReference type="ChEBI" id="CHEBI:49883"/>
    </ligand>
</feature>
<keyword evidence="1 7" id="KW-0004">4Fe-4S</keyword>
<evidence type="ECO:0000313" key="11">
    <source>
        <dbReference type="EMBL" id="SEH14556.1"/>
    </source>
</evidence>
<feature type="region of interest" description="Disordered" evidence="8">
    <location>
        <begin position="401"/>
        <end position="449"/>
    </location>
</feature>
<comment type="cofactor">
    <cofactor evidence="7">
        <name>[4Fe-4S] cluster</name>
        <dbReference type="ChEBI" id="CHEBI:49883"/>
    </cofactor>
    <text evidence="7">Binds 1 [4Fe-4S] cluster.</text>
</comment>
<dbReference type="PANTHER" id="PTHR30454">
    <property type="entry name" value="4-HYDROXY-3-METHYLBUT-2-EN-1-YL DIPHOSPHATE SYNTHASE"/>
    <property type="match status" value="1"/>
</dbReference>
<gene>
    <name evidence="7" type="primary">ispG</name>
    <name evidence="11" type="ORF">SAMN02745716_1669</name>
</gene>
<feature type="binding site" evidence="7">
    <location>
        <position position="263"/>
    </location>
    <ligand>
        <name>[4Fe-4S] cluster</name>
        <dbReference type="ChEBI" id="CHEBI:49883"/>
    </ligand>
</feature>
<dbReference type="InterPro" id="IPR011005">
    <property type="entry name" value="Dihydropteroate_synth-like_sf"/>
</dbReference>
<dbReference type="NCBIfam" id="TIGR00612">
    <property type="entry name" value="ispG_gcpE"/>
    <property type="match status" value="1"/>
</dbReference>
<dbReference type="GO" id="GO:0016114">
    <property type="term" value="P:terpenoid biosynthetic process"/>
    <property type="evidence" value="ECO:0007669"/>
    <property type="project" value="InterPro"/>
</dbReference>
<dbReference type="InterPro" id="IPR058578">
    <property type="entry name" value="IspG_TIM"/>
</dbReference>
<feature type="compositionally biased region" description="Basic and acidic residues" evidence="8">
    <location>
        <begin position="415"/>
        <end position="428"/>
    </location>
</feature>
<dbReference type="Proteomes" id="UP000222056">
    <property type="component" value="Unassembled WGS sequence"/>
</dbReference>
<feature type="domain" description="IspG C-terminal" evidence="10">
    <location>
        <begin position="260"/>
        <end position="346"/>
    </location>
</feature>
<comment type="catalytic activity">
    <reaction evidence="7">
        <text>(2E)-4-hydroxy-3-methylbut-2-enyl diphosphate + oxidized [flavodoxin] + H2O + 2 H(+) = 2-C-methyl-D-erythritol 2,4-cyclic diphosphate + reduced [flavodoxin]</text>
        <dbReference type="Rhea" id="RHEA:43604"/>
        <dbReference type="Rhea" id="RHEA-COMP:10622"/>
        <dbReference type="Rhea" id="RHEA-COMP:10623"/>
        <dbReference type="ChEBI" id="CHEBI:15377"/>
        <dbReference type="ChEBI" id="CHEBI:15378"/>
        <dbReference type="ChEBI" id="CHEBI:57618"/>
        <dbReference type="ChEBI" id="CHEBI:58210"/>
        <dbReference type="ChEBI" id="CHEBI:58483"/>
        <dbReference type="ChEBI" id="CHEBI:128753"/>
        <dbReference type="EC" id="1.17.7.3"/>
    </reaction>
</comment>
<evidence type="ECO:0000313" key="12">
    <source>
        <dbReference type="Proteomes" id="UP000222056"/>
    </source>
</evidence>
<evidence type="ECO:0000256" key="7">
    <source>
        <dbReference type="HAMAP-Rule" id="MF_00159"/>
    </source>
</evidence>
<evidence type="ECO:0000256" key="8">
    <source>
        <dbReference type="SAM" id="MobiDB-lite"/>
    </source>
</evidence>
<dbReference type="HAMAP" id="MF_00159">
    <property type="entry name" value="IspG"/>
    <property type="match status" value="1"/>
</dbReference>
<keyword evidence="6 7" id="KW-0414">Isoprene biosynthesis</keyword>
<keyword evidence="2 7" id="KW-0479">Metal-binding</keyword>
<reference evidence="12" key="1">
    <citation type="submission" date="2016-10" db="EMBL/GenBank/DDBJ databases">
        <authorList>
            <person name="Varghese N."/>
            <person name="Submissions S."/>
        </authorList>
    </citation>
    <scope>NUCLEOTIDE SEQUENCE [LARGE SCALE GENOMIC DNA]</scope>
    <source>
        <strain evidence="12">ATCC 35263</strain>
    </source>
</reference>
<dbReference type="PANTHER" id="PTHR30454:SF0">
    <property type="entry name" value="4-HYDROXY-3-METHYLBUT-2-EN-1-YL DIPHOSPHATE SYNTHASE (FERREDOXIN), CHLOROPLASTIC"/>
    <property type="match status" value="1"/>
</dbReference>
<proteinExistence type="inferred from homology"/>
<evidence type="ECO:0000256" key="6">
    <source>
        <dbReference type="ARBA" id="ARBA00023229"/>
    </source>
</evidence>
<dbReference type="SUPFAM" id="SSF56014">
    <property type="entry name" value="Nitrite and sulphite reductase 4Fe-4S domain-like"/>
    <property type="match status" value="1"/>
</dbReference>
<dbReference type="FunFam" id="3.20.20.20:FF:000001">
    <property type="entry name" value="4-hydroxy-3-methylbut-2-en-1-yl diphosphate synthase (flavodoxin)"/>
    <property type="match status" value="1"/>
</dbReference>
<dbReference type="InterPro" id="IPR058579">
    <property type="entry name" value="IspG_C"/>
</dbReference>
<dbReference type="GO" id="GO:0019288">
    <property type="term" value="P:isopentenyl diphosphate biosynthetic process, methylerythritol 4-phosphate pathway"/>
    <property type="evidence" value="ECO:0007669"/>
    <property type="project" value="UniProtKB-UniRule"/>
</dbReference>
<dbReference type="EMBL" id="FNWJ01000002">
    <property type="protein sequence ID" value="SEH14556.1"/>
    <property type="molecule type" value="Genomic_DNA"/>
</dbReference>
<keyword evidence="3 7" id="KW-0560">Oxidoreductase</keyword>
<feature type="binding site" evidence="7">
    <location>
        <position position="298"/>
    </location>
    <ligand>
        <name>[4Fe-4S] cluster</name>
        <dbReference type="ChEBI" id="CHEBI:49883"/>
    </ligand>
</feature>
<dbReference type="Gene3D" id="3.30.413.10">
    <property type="entry name" value="Sulfite Reductase Hemoprotein, domain 1"/>
    <property type="match status" value="1"/>
</dbReference>
<dbReference type="GO" id="GO:0046429">
    <property type="term" value="F:4-hydroxy-3-methylbut-2-en-1-yl diphosphate synthase activity (ferredoxin)"/>
    <property type="evidence" value="ECO:0007669"/>
    <property type="project" value="UniProtKB-UniRule"/>
</dbReference>
<evidence type="ECO:0000256" key="3">
    <source>
        <dbReference type="ARBA" id="ARBA00023002"/>
    </source>
</evidence>
<feature type="domain" description="IspG TIM-barrel" evidence="9">
    <location>
        <begin position="5"/>
        <end position="245"/>
    </location>
</feature>
<dbReference type="GO" id="GO:0051539">
    <property type="term" value="F:4 iron, 4 sulfur cluster binding"/>
    <property type="evidence" value="ECO:0007669"/>
    <property type="project" value="UniProtKB-UniRule"/>
</dbReference>